<evidence type="ECO:0000313" key="2">
    <source>
        <dbReference type="EMBL" id="GAH80830.1"/>
    </source>
</evidence>
<dbReference type="AlphaFoldDB" id="X1JH26"/>
<accession>X1JH26</accession>
<comment type="caution">
    <text evidence="2">The sequence shown here is derived from an EMBL/GenBank/DDBJ whole genome shotgun (WGS) entry which is preliminary data.</text>
</comment>
<name>X1JH26_9ZZZZ</name>
<keyword evidence="1" id="KW-0472">Membrane</keyword>
<proteinExistence type="predicted"/>
<sequence>MKTEGMKKELFRILNKWEEFIIFYILLQIFAVVVYYFILVGGKGEFC</sequence>
<feature type="transmembrane region" description="Helical" evidence="1">
    <location>
        <begin position="21"/>
        <end position="38"/>
    </location>
</feature>
<reference evidence="2" key="1">
    <citation type="journal article" date="2014" name="Front. Microbiol.">
        <title>High frequency of phylogenetically diverse reductive dehalogenase-homologous genes in deep subseafloor sedimentary metagenomes.</title>
        <authorList>
            <person name="Kawai M."/>
            <person name="Futagami T."/>
            <person name="Toyoda A."/>
            <person name="Takaki Y."/>
            <person name="Nishi S."/>
            <person name="Hori S."/>
            <person name="Arai W."/>
            <person name="Tsubouchi T."/>
            <person name="Morono Y."/>
            <person name="Uchiyama I."/>
            <person name="Ito T."/>
            <person name="Fujiyama A."/>
            <person name="Inagaki F."/>
            <person name="Takami H."/>
        </authorList>
    </citation>
    <scope>NUCLEOTIDE SEQUENCE</scope>
    <source>
        <strain evidence="2">Expedition CK06-06</strain>
    </source>
</reference>
<keyword evidence="1" id="KW-0812">Transmembrane</keyword>
<protein>
    <submittedName>
        <fullName evidence="2">Uncharacterized protein</fullName>
    </submittedName>
</protein>
<organism evidence="2">
    <name type="scientific">marine sediment metagenome</name>
    <dbReference type="NCBI Taxonomy" id="412755"/>
    <lineage>
        <taxon>unclassified sequences</taxon>
        <taxon>metagenomes</taxon>
        <taxon>ecological metagenomes</taxon>
    </lineage>
</organism>
<evidence type="ECO:0000256" key="1">
    <source>
        <dbReference type="SAM" id="Phobius"/>
    </source>
</evidence>
<keyword evidence="1" id="KW-1133">Transmembrane helix</keyword>
<feature type="non-terminal residue" evidence="2">
    <location>
        <position position="47"/>
    </location>
</feature>
<dbReference type="EMBL" id="BARU01044742">
    <property type="protein sequence ID" value="GAH80830.1"/>
    <property type="molecule type" value="Genomic_DNA"/>
</dbReference>
<gene>
    <name evidence="2" type="ORF">S03H2_68134</name>
</gene>